<sequence length="545" mass="61547">MDLVKLIGAIIAIAFFLAYIIITDVPANINTYVNQPKQIANQINYIIPKNFSISSFNIDLQNLTQLANEYKQISGKLSIEVPSFYHNLTGNFKINIPKIPKRITGKLFVNLSSINIRGVYLNIYNDFNQSIIIENITGKYLILSSEQYFTPMEERMIFINITNFTGFYELYSKGEENVTVHINVDGINFSSYTILSKSSNISLSVPNYQGGTVSVNITNTFPYCIIIDNITGKYLYLEKNITIGSNATSTAVFYVSNFTGFYNLYNQSKEIVNISVEVDGIKISKEELLGKNFNISLPNTLGGIVNIKVYNPFNFTIMLYKAYGEYFQLESAYALKPGYSYLPFNVTNFYLLYNNIKDKAENITILVGIENINITKTFPLCSSINLTYYESGEVSITVSNPLDTTLIIYNITGKYLYLLNKTEIKPFSHGILRIYVTNFTGIPNEKITLLANVYGENISESLEVSNSLSISINQVDVPVHNPFNETIIIYNITGKYLYLTKIYTIPPGCTQLLEIKIINESEVFNENITIKAQIGQTNITYVMGL</sequence>
<name>A0A2T9X7P5_9CREN</name>
<protein>
    <submittedName>
        <fullName evidence="2">Uncharacterized protein</fullName>
    </submittedName>
</protein>
<dbReference type="Proteomes" id="UP000245638">
    <property type="component" value="Unassembled WGS sequence"/>
</dbReference>
<keyword evidence="1" id="KW-1133">Transmembrane helix</keyword>
<feature type="transmembrane region" description="Helical" evidence="1">
    <location>
        <begin position="6"/>
        <end position="27"/>
    </location>
</feature>
<dbReference type="EMBL" id="QEFD01000123">
    <property type="protein sequence ID" value="PVU76127.1"/>
    <property type="molecule type" value="Genomic_DNA"/>
</dbReference>
<comment type="caution">
    <text evidence="2">The sequence shown here is derived from an EMBL/GenBank/DDBJ whole genome shotgun (WGS) entry which is preliminary data.</text>
</comment>
<evidence type="ECO:0000313" key="2">
    <source>
        <dbReference type="EMBL" id="PVU76127.1"/>
    </source>
</evidence>
<dbReference type="AlphaFoldDB" id="A0A2T9X7P5"/>
<evidence type="ECO:0000313" key="3">
    <source>
        <dbReference type="Proteomes" id="UP000245638"/>
    </source>
</evidence>
<reference evidence="2 3" key="1">
    <citation type="journal article" date="2015" name="Appl. Environ. Microbiol.">
        <title>Nanoarchaeota, Their Sulfolobales Host, and Nanoarchaeota Virus Distribution across Yellowstone National Park Hot Springs.</title>
        <authorList>
            <person name="Munson-McGee J.H."/>
            <person name="Field E.K."/>
            <person name="Bateson M."/>
            <person name="Rooney C."/>
            <person name="Stepanauskas R."/>
            <person name="Young M.J."/>
        </authorList>
    </citation>
    <scope>NUCLEOTIDE SEQUENCE [LARGE SCALE GENOMIC DNA]</scope>
    <source>
        <strain evidence="2">SCGC AC-742_N10</strain>
    </source>
</reference>
<accession>A0A2T9X7P5</accession>
<organism evidence="2 3">
    <name type="scientific">Acidianus hospitalis</name>
    <dbReference type="NCBI Taxonomy" id="563177"/>
    <lineage>
        <taxon>Archaea</taxon>
        <taxon>Thermoproteota</taxon>
        <taxon>Thermoprotei</taxon>
        <taxon>Sulfolobales</taxon>
        <taxon>Sulfolobaceae</taxon>
        <taxon>Acidianus</taxon>
    </lineage>
</organism>
<evidence type="ECO:0000256" key="1">
    <source>
        <dbReference type="SAM" id="Phobius"/>
    </source>
</evidence>
<proteinExistence type="predicted"/>
<keyword evidence="1" id="KW-0472">Membrane</keyword>
<gene>
    <name evidence="2" type="ORF">DDW13_03965</name>
</gene>
<keyword evidence="1" id="KW-0812">Transmembrane</keyword>